<accession>R7UQP0</accession>
<dbReference type="HOGENOM" id="CLU_3112331_0_0_1"/>
<dbReference type="Proteomes" id="UP000014760">
    <property type="component" value="Unassembled WGS sequence"/>
</dbReference>
<feature type="non-terminal residue" evidence="1">
    <location>
        <position position="1"/>
    </location>
</feature>
<evidence type="ECO:0000313" key="1">
    <source>
        <dbReference type="EMBL" id="ELU08495.1"/>
    </source>
</evidence>
<gene>
    <name evidence="1" type="ORF">CAPTEDRAFT_66908</name>
</gene>
<protein>
    <submittedName>
        <fullName evidence="1 2">Uncharacterized protein</fullName>
    </submittedName>
</protein>
<dbReference type="OrthoDB" id="425014at2759"/>
<dbReference type="EMBL" id="KB299052">
    <property type="protein sequence ID" value="ELU08495.1"/>
    <property type="molecule type" value="Genomic_DNA"/>
</dbReference>
<keyword evidence="3" id="KW-1185">Reference proteome</keyword>
<sequence length="51" mass="6019">GSYPEIWRFAKLVILFKKGARNSCDNCRDISLMDSLVKAYDVILNRRLSRW</sequence>
<proteinExistence type="predicted"/>
<feature type="non-terminal residue" evidence="1">
    <location>
        <position position="51"/>
    </location>
</feature>
<reference evidence="1 3" key="2">
    <citation type="journal article" date="2013" name="Nature">
        <title>Insights into bilaterian evolution from three spiralian genomes.</title>
        <authorList>
            <person name="Simakov O."/>
            <person name="Marletaz F."/>
            <person name="Cho S.J."/>
            <person name="Edsinger-Gonzales E."/>
            <person name="Havlak P."/>
            <person name="Hellsten U."/>
            <person name="Kuo D.H."/>
            <person name="Larsson T."/>
            <person name="Lv J."/>
            <person name="Arendt D."/>
            <person name="Savage R."/>
            <person name="Osoegawa K."/>
            <person name="de Jong P."/>
            <person name="Grimwood J."/>
            <person name="Chapman J.A."/>
            <person name="Shapiro H."/>
            <person name="Aerts A."/>
            <person name="Otillar R.P."/>
            <person name="Terry A.Y."/>
            <person name="Boore J.L."/>
            <person name="Grigoriev I.V."/>
            <person name="Lindberg D.R."/>
            <person name="Seaver E.C."/>
            <person name="Weisblat D.A."/>
            <person name="Putnam N.H."/>
            <person name="Rokhsar D.S."/>
        </authorList>
    </citation>
    <scope>NUCLEOTIDE SEQUENCE</scope>
    <source>
        <strain evidence="1 3">I ESC-2004</strain>
    </source>
</reference>
<organism evidence="1">
    <name type="scientific">Capitella teleta</name>
    <name type="common">Polychaete worm</name>
    <dbReference type="NCBI Taxonomy" id="283909"/>
    <lineage>
        <taxon>Eukaryota</taxon>
        <taxon>Metazoa</taxon>
        <taxon>Spiralia</taxon>
        <taxon>Lophotrochozoa</taxon>
        <taxon>Annelida</taxon>
        <taxon>Polychaeta</taxon>
        <taxon>Sedentaria</taxon>
        <taxon>Scolecida</taxon>
        <taxon>Capitellidae</taxon>
        <taxon>Capitella</taxon>
    </lineage>
</organism>
<name>R7UQP0_CAPTE</name>
<dbReference type="EnsemblMetazoa" id="CapteT66908">
    <property type="protein sequence ID" value="CapteP66908"/>
    <property type="gene ID" value="CapteG66908"/>
</dbReference>
<evidence type="ECO:0000313" key="2">
    <source>
        <dbReference type="EnsemblMetazoa" id="CapteP66908"/>
    </source>
</evidence>
<dbReference type="EMBL" id="AMQN01006753">
    <property type="status" value="NOT_ANNOTATED_CDS"/>
    <property type="molecule type" value="Genomic_DNA"/>
</dbReference>
<reference evidence="2" key="3">
    <citation type="submission" date="2015-06" db="UniProtKB">
        <authorList>
            <consortium name="EnsemblMetazoa"/>
        </authorList>
    </citation>
    <scope>IDENTIFICATION</scope>
</reference>
<reference evidence="3" key="1">
    <citation type="submission" date="2012-12" db="EMBL/GenBank/DDBJ databases">
        <authorList>
            <person name="Hellsten U."/>
            <person name="Grimwood J."/>
            <person name="Chapman J.A."/>
            <person name="Shapiro H."/>
            <person name="Aerts A."/>
            <person name="Otillar R.P."/>
            <person name="Terry A.Y."/>
            <person name="Boore J.L."/>
            <person name="Simakov O."/>
            <person name="Marletaz F."/>
            <person name="Cho S.-J."/>
            <person name="Edsinger-Gonzales E."/>
            <person name="Havlak P."/>
            <person name="Kuo D.-H."/>
            <person name="Larsson T."/>
            <person name="Lv J."/>
            <person name="Arendt D."/>
            <person name="Savage R."/>
            <person name="Osoegawa K."/>
            <person name="de Jong P."/>
            <person name="Lindberg D.R."/>
            <person name="Seaver E.C."/>
            <person name="Weisblat D.A."/>
            <person name="Putnam N.H."/>
            <person name="Grigoriev I.V."/>
            <person name="Rokhsar D.S."/>
        </authorList>
    </citation>
    <scope>NUCLEOTIDE SEQUENCE</scope>
    <source>
        <strain evidence="3">I ESC-2004</strain>
    </source>
</reference>
<evidence type="ECO:0000313" key="3">
    <source>
        <dbReference type="Proteomes" id="UP000014760"/>
    </source>
</evidence>
<dbReference type="AlphaFoldDB" id="R7UQP0"/>